<dbReference type="AlphaFoldDB" id="F7T9I9"/>
<dbReference type="RefSeq" id="WP_006395623.1">
    <property type="nucleotide sequence ID" value="NZ_GL982453.1"/>
</dbReference>
<proteinExistence type="predicted"/>
<dbReference type="EMBL" id="AFRQ01000134">
    <property type="protein sequence ID" value="EGP42994.1"/>
    <property type="molecule type" value="Genomic_DNA"/>
</dbReference>
<evidence type="ECO:0000313" key="2">
    <source>
        <dbReference type="Proteomes" id="UP000004853"/>
    </source>
</evidence>
<sequence>MDVAALFVETDGAYFGVPGVDPWDEPRDARKYAGYRPVVAHPPCQRWGRYWHGPPNKPHQFRLGEDGGCFGAALTAVRNYGGVLEHPADSHAWGWFGLKKPPRAGRWVRADEFGGWTCYVEQGHYGHMARKGTWLYAVGTALPELKWGRSPQRIHPRALELHGYEKARRIGMMAMVGGQGQDPHPRRHAGRISRRVAGYRPQRRYTDQQGTVLMTQQDDIIPPVLTDADIEEIRQDWHCFFQSSTQGGVGVCIRDIERRVLSQVRTPVPDERQLLVALQAIAEHPDSGEWNLGAAKLREIARAALASAPLANDVTPAGMKEICPECGHQFGCFHSPYIDKLRAQASAPVAGEAITDLQALQWAEKYGIQWALHTPDAIREVIADAQRLAAPQASAEDDRELRAAAQAFYDASKTVARFAVESLDDRDALVAASVRLRAALSATQPEQGFTECVFDGPAPEGYKSWHAWCTTPVKSGAFIRAARVDDWAKNPTGEDTKP</sequence>
<accession>F7T9I9</accession>
<organism evidence="1 2">
    <name type="scientific">Achromobacter insuavis AXX-A</name>
    <dbReference type="NCBI Taxonomy" id="1003200"/>
    <lineage>
        <taxon>Bacteria</taxon>
        <taxon>Pseudomonadati</taxon>
        <taxon>Pseudomonadota</taxon>
        <taxon>Betaproteobacteria</taxon>
        <taxon>Burkholderiales</taxon>
        <taxon>Alcaligenaceae</taxon>
        <taxon>Achromobacter</taxon>
    </lineage>
</organism>
<dbReference type="Proteomes" id="UP000004853">
    <property type="component" value="Unassembled WGS sequence"/>
</dbReference>
<protein>
    <submittedName>
        <fullName evidence="1">Uncharacterized protein</fullName>
    </submittedName>
</protein>
<reference evidence="1 2" key="1">
    <citation type="submission" date="2011-06" db="EMBL/GenBank/DDBJ databases">
        <authorList>
            <person name="Bador J."/>
            <person name="Amoureux L."/>
            <person name="Neuwirth C."/>
        </authorList>
    </citation>
    <scope>NUCLEOTIDE SEQUENCE [LARGE SCALE GENOMIC DNA]</scope>
    <source>
        <strain evidence="1 2">AXX-A</strain>
    </source>
</reference>
<dbReference type="HOGENOM" id="CLU_547058_0_0_4"/>
<name>F7T9I9_9BURK</name>
<gene>
    <name evidence="1" type="ORF">AXXA_28135</name>
</gene>
<evidence type="ECO:0000313" key="1">
    <source>
        <dbReference type="EMBL" id="EGP42994.1"/>
    </source>
</evidence>
<dbReference type="eggNOG" id="ENOG5033E0Y">
    <property type="taxonomic scope" value="Bacteria"/>
</dbReference>
<comment type="caution">
    <text evidence="1">The sequence shown here is derived from an EMBL/GenBank/DDBJ whole genome shotgun (WGS) entry which is preliminary data.</text>
</comment>
<dbReference type="PATRIC" id="fig|1003200.3.peg.5555"/>